<evidence type="ECO:0000256" key="3">
    <source>
        <dbReference type="RuleBase" id="RU003788"/>
    </source>
</evidence>
<dbReference type="GO" id="GO:0003796">
    <property type="term" value="F:lysozyme activity"/>
    <property type="evidence" value="ECO:0007669"/>
    <property type="project" value="UniProtKB-EC"/>
</dbReference>
<sequence>MNLKNSSLKTQSWLKSFLSAEPEYLALVKAREGLVLKWYKDSLGKLTAGYGHLQRPQDVGVVVTKEVAEKWLKEDIQIALSAAEKQAGELPFVTPELFEVLVSVNFQLGTAWTSKFKNTWALLKAGQYDKAAAESENSLWAKQTPVRVRDLQRALWRASVLGADVS</sequence>
<keyword evidence="5" id="KW-1185">Reference proteome</keyword>
<dbReference type="Gene3D" id="1.10.530.40">
    <property type="match status" value="1"/>
</dbReference>
<keyword evidence="2 3" id="KW-0081">Bacteriolytic enzyme</keyword>
<dbReference type="PANTHER" id="PTHR37406:SF1">
    <property type="entry name" value="T4-TYPE LYSOZYME 1-RELATED"/>
    <property type="match status" value="1"/>
</dbReference>
<dbReference type="KEGG" id="vg:12979181"/>
<dbReference type="GO" id="GO:0042742">
    <property type="term" value="P:defense response to bacterium"/>
    <property type="evidence" value="ECO:0007669"/>
    <property type="project" value="UniProtKB-KW"/>
</dbReference>
<dbReference type="GeneID" id="12979181"/>
<dbReference type="GO" id="GO:0009253">
    <property type="term" value="P:peptidoglycan catabolic process"/>
    <property type="evidence" value="ECO:0007669"/>
    <property type="project" value="InterPro"/>
</dbReference>
<protein>
    <recommendedName>
        <fullName evidence="3">Lysozyme</fullName>
        <ecNumber evidence="3">3.2.1.17</ecNumber>
    </recommendedName>
</protein>
<gene>
    <name evidence="4" type="ORF">tf_71</name>
</gene>
<evidence type="ECO:0000256" key="2">
    <source>
        <dbReference type="ARBA" id="ARBA00022638"/>
    </source>
</evidence>
<proteinExistence type="inferred from homology"/>
<evidence type="ECO:0000313" key="5">
    <source>
        <dbReference type="Proteomes" id="UP000002867"/>
    </source>
</evidence>
<dbReference type="GO" id="GO:0016998">
    <property type="term" value="P:cell wall macromolecule catabolic process"/>
    <property type="evidence" value="ECO:0007669"/>
    <property type="project" value="InterPro"/>
</dbReference>
<dbReference type="Pfam" id="PF00959">
    <property type="entry name" value="Phage_lysozyme"/>
    <property type="match status" value="1"/>
</dbReference>
<reference evidence="4 5" key="1">
    <citation type="journal article" date="2012" name="PLoS ONE">
        <title>Genomic Analysis of Pseudomonas putida Phage tf with Localized Single-Strand DNA Interruptions.</title>
        <authorList>
            <person name="Glukhov A.S."/>
            <person name="Krutilina A.I."/>
            <person name="Shlyapnikov M.G."/>
            <person name="Severinov K."/>
            <person name="Lavysh D."/>
            <person name="Kochetkov V.V."/>
            <person name="McGrath J.W."/>
            <person name="de Leeuwe C."/>
            <person name="Shaburova O.V."/>
            <person name="Krylov V.N."/>
            <person name="Akulenko N.V."/>
            <person name="Kulakov L.A."/>
        </authorList>
    </citation>
    <scope>NUCLEOTIDE SEQUENCE [LARGE SCALE GENOMIC DNA]</scope>
</reference>
<dbReference type="InterPro" id="IPR002196">
    <property type="entry name" value="Glyco_hydro_24"/>
</dbReference>
<dbReference type="InterPro" id="IPR023347">
    <property type="entry name" value="Lysozyme_dom_sf"/>
</dbReference>
<evidence type="ECO:0000313" key="4">
    <source>
        <dbReference type="EMBL" id="CCE60824.1"/>
    </source>
</evidence>
<keyword evidence="3" id="KW-0326">Glycosidase</keyword>
<dbReference type="EMBL" id="HE611333">
    <property type="protein sequence ID" value="CCE60824.1"/>
    <property type="molecule type" value="Genomic_DNA"/>
</dbReference>
<dbReference type="Proteomes" id="UP000002867">
    <property type="component" value="Segment"/>
</dbReference>
<organism evidence="4 5">
    <name type="scientific">Pseudomonas phage tf</name>
    <dbReference type="NCBI Taxonomy" id="1114179"/>
    <lineage>
        <taxon>Viruses</taxon>
        <taxon>Duplodnaviria</taxon>
        <taxon>Heunggongvirae</taxon>
        <taxon>Uroviricota</taxon>
        <taxon>Caudoviricetes</taxon>
        <taxon>Krylovvirus</taxon>
        <taxon>Krylovvirus tf</taxon>
    </lineage>
</organism>
<dbReference type="GO" id="GO:0031640">
    <property type="term" value="P:killing of cells of another organism"/>
    <property type="evidence" value="ECO:0007669"/>
    <property type="project" value="UniProtKB-KW"/>
</dbReference>
<keyword evidence="3" id="KW-0378">Hydrolase</keyword>
<dbReference type="EC" id="3.2.1.17" evidence="3"/>
<dbReference type="OrthoDB" id="2186at10239"/>
<dbReference type="SUPFAM" id="SSF53955">
    <property type="entry name" value="Lysozyme-like"/>
    <property type="match status" value="1"/>
</dbReference>
<evidence type="ECO:0000256" key="1">
    <source>
        <dbReference type="ARBA" id="ARBA00022529"/>
    </source>
</evidence>
<dbReference type="PANTHER" id="PTHR37406">
    <property type="entry name" value="T4-TYPE LYSOZYME 1-RELATED"/>
    <property type="match status" value="1"/>
</dbReference>
<keyword evidence="1 3" id="KW-0929">Antimicrobial</keyword>
<dbReference type="InterPro" id="IPR052619">
    <property type="entry name" value="Phage_lysozyme-like"/>
</dbReference>
<dbReference type="InterPro" id="IPR023346">
    <property type="entry name" value="Lysozyme-like_dom_sf"/>
</dbReference>
<comment type="catalytic activity">
    <reaction evidence="3">
        <text>Hydrolysis of (1-&gt;4)-beta-linkages between N-acetylmuramic acid and N-acetyl-D-glucosamine residues in a peptidoglycan and between N-acetyl-D-glucosamine residues in chitodextrins.</text>
        <dbReference type="EC" id="3.2.1.17"/>
    </reaction>
</comment>
<name>I2FLU0_9CAUD</name>
<comment type="similarity">
    <text evidence="3">Belongs to the glycosyl hydrolase 24 family.</text>
</comment>
<accession>I2FLU0</accession>
<dbReference type="RefSeq" id="YP_006382529.1">
    <property type="nucleotide sequence ID" value="NC_017971.2"/>
</dbReference>